<accession>A0A345YJN7</accession>
<geneLocation type="plasmid" evidence="3 4">
    <name>unnamed</name>
</geneLocation>
<name>A0A345YJN7_9SPHN</name>
<feature type="signal peptide" evidence="2">
    <location>
        <begin position="1"/>
        <end position="30"/>
    </location>
</feature>
<gene>
    <name evidence="3" type="ORF">DVR09_16945</name>
</gene>
<feature type="compositionally biased region" description="Low complexity" evidence="1">
    <location>
        <begin position="90"/>
        <end position="99"/>
    </location>
</feature>
<protein>
    <recommendedName>
        <fullName evidence="5">Magnesium transporter MgtE intracellular domain-containing protein</fullName>
    </recommendedName>
</protein>
<evidence type="ECO:0000313" key="3">
    <source>
        <dbReference type="EMBL" id="AXK44139.1"/>
    </source>
</evidence>
<evidence type="ECO:0000256" key="2">
    <source>
        <dbReference type="SAM" id="SignalP"/>
    </source>
</evidence>
<organism evidence="3 4">
    <name type="scientific">Erythrobacter aureus</name>
    <dbReference type="NCBI Taxonomy" id="2182384"/>
    <lineage>
        <taxon>Bacteria</taxon>
        <taxon>Pseudomonadati</taxon>
        <taxon>Pseudomonadota</taxon>
        <taxon>Alphaproteobacteria</taxon>
        <taxon>Sphingomonadales</taxon>
        <taxon>Erythrobacteraceae</taxon>
        <taxon>Erythrobacter/Porphyrobacter group</taxon>
        <taxon>Erythrobacter</taxon>
    </lineage>
</organism>
<evidence type="ECO:0000256" key="1">
    <source>
        <dbReference type="SAM" id="MobiDB-lite"/>
    </source>
</evidence>
<dbReference type="AlphaFoldDB" id="A0A345YJN7"/>
<proteinExistence type="predicted"/>
<dbReference type="SUPFAM" id="SSF158791">
    <property type="entry name" value="MgtE N-terminal domain-like"/>
    <property type="match status" value="1"/>
</dbReference>
<dbReference type="RefSeq" id="WP_115418452.1">
    <property type="nucleotide sequence ID" value="NZ_CP031358.1"/>
</dbReference>
<sequence length="181" mass="19146">MSLKPSLLSVTATVAAITMATSTISGVAAAADQTAPEKPPVTRLGSAIESDLAQRDEADAARQRKMDLQEQALQASQKRLDADLQEEQSSSDGSSSGDSTKQGEKSGTVEDDTADQLARIYQGMKAKKAAPVFEKLDLELQIAIARKMRERNTGLILAEMSPNAAARLSMALAGRKASPTK</sequence>
<evidence type="ECO:0000313" key="4">
    <source>
        <dbReference type="Proteomes" id="UP000254508"/>
    </source>
</evidence>
<feature type="region of interest" description="Disordered" evidence="1">
    <location>
        <begin position="30"/>
        <end position="113"/>
    </location>
</feature>
<dbReference type="EMBL" id="CP031358">
    <property type="protein sequence ID" value="AXK44139.1"/>
    <property type="molecule type" value="Genomic_DNA"/>
</dbReference>
<dbReference type="OrthoDB" id="9791432at2"/>
<dbReference type="Proteomes" id="UP000254508">
    <property type="component" value="Plasmid unnamed"/>
</dbReference>
<feature type="compositionally biased region" description="Basic and acidic residues" evidence="1">
    <location>
        <begin position="52"/>
        <end position="68"/>
    </location>
</feature>
<evidence type="ECO:0008006" key="5">
    <source>
        <dbReference type="Google" id="ProtNLM"/>
    </source>
</evidence>
<dbReference type="KEGG" id="err:DVR09_16945"/>
<feature type="chain" id="PRO_5016708482" description="Magnesium transporter MgtE intracellular domain-containing protein" evidence="2">
    <location>
        <begin position="31"/>
        <end position="181"/>
    </location>
</feature>
<keyword evidence="3" id="KW-0614">Plasmid</keyword>
<keyword evidence="2" id="KW-0732">Signal</keyword>
<reference evidence="3 4" key="1">
    <citation type="submission" date="2018-07" db="EMBL/GenBank/DDBJ databases">
        <title>Genome sequence of Erythrobacter strain YH-07, an antagonistic bacterium isolated from Yellow Sea.</title>
        <authorList>
            <person name="Tang T."/>
            <person name="Liu Q."/>
            <person name="Sun X."/>
        </authorList>
    </citation>
    <scope>NUCLEOTIDE SEQUENCE [LARGE SCALE GENOMIC DNA]</scope>
    <source>
        <strain evidence="3 4">YH-07</strain>
        <plasmid evidence="3 4">unnamed</plasmid>
    </source>
</reference>
<keyword evidence="4" id="KW-1185">Reference proteome</keyword>